<name>A0A4U8UKH2_STECR</name>
<keyword evidence="2" id="KW-1185">Reference proteome</keyword>
<sequence>MLSGNIESVMNAILVNYSPLKTALENSLDNISVLSTIDEEDHESSLEPATTSRIDEKKFFHVEWTQLQQLALFPTCRKRLMDESSPPNVRRKGFAIVVRSSCEKWRAQPVSGSGRSGDFREWRCSGDFALSVGCYTDGIPHSRRFTVTLTFTSTLKKPRSLKTKSILLQLKDSWPL</sequence>
<evidence type="ECO:0000313" key="1">
    <source>
        <dbReference type="EMBL" id="TMS33306.1"/>
    </source>
</evidence>
<dbReference type="Proteomes" id="UP000298663">
    <property type="component" value="Unassembled WGS sequence"/>
</dbReference>
<gene>
    <name evidence="1" type="ORF">L596_001065</name>
</gene>
<reference evidence="1 2" key="1">
    <citation type="journal article" date="2015" name="Genome Biol.">
        <title>Comparative genomics of Steinernema reveals deeply conserved gene regulatory networks.</title>
        <authorList>
            <person name="Dillman A.R."/>
            <person name="Macchietto M."/>
            <person name="Porter C.F."/>
            <person name="Rogers A."/>
            <person name="Williams B."/>
            <person name="Antoshechkin I."/>
            <person name="Lee M.M."/>
            <person name="Goodwin Z."/>
            <person name="Lu X."/>
            <person name="Lewis E.E."/>
            <person name="Goodrich-Blair H."/>
            <person name="Stock S.P."/>
            <person name="Adams B.J."/>
            <person name="Sternberg P.W."/>
            <person name="Mortazavi A."/>
        </authorList>
    </citation>
    <scope>NUCLEOTIDE SEQUENCE [LARGE SCALE GENOMIC DNA]</scope>
    <source>
        <strain evidence="1 2">ALL</strain>
    </source>
</reference>
<proteinExistence type="predicted"/>
<accession>A0A4U8UKH2</accession>
<organism evidence="1 2">
    <name type="scientific">Steinernema carpocapsae</name>
    <name type="common">Entomopathogenic nematode</name>
    <dbReference type="NCBI Taxonomy" id="34508"/>
    <lineage>
        <taxon>Eukaryota</taxon>
        <taxon>Metazoa</taxon>
        <taxon>Ecdysozoa</taxon>
        <taxon>Nematoda</taxon>
        <taxon>Chromadorea</taxon>
        <taxon>Rhabditida</taxon>
        <taxon>Tylenchina</taxon>
        <taxon>Panagrolaimomorpha</taxon>
        <taxon>Strongyloidoidea</taxon>
        <taxon>Steinernematidae</taxon>
        <taxon>Steinernema</taxon>
    </lineage>
</organism>
<dbReference type="EMBL" id="AZBU02000001">
    <property type="protein sequence ID" value="TMS33306.1"/>
    <property type="molecule type" value="Genomic_DNA"/>
</dbReference>
<reference evidence="1 2" key="2">
    <citation type="journal article" date="2019" name="G3 (Bethesda)">
        <title>Hybrid Assembly of the Genome of the Entomopathogenic Nematode Steinernema carpocapsae Identifies the X-Chromosome.</title>
        <authorList>
            <person name="Serra L."/>
            <person name="Macchietto M."/>
            <person name="Macias-Munoz A."/>
            <person name="McGill C.J."/>
            <person name="Rodriguez I.M."/>
            <person name="Rodriguez B."/>
            <person name="Murad R."/>
            <person name="Mortazavi A."/>
        </authorList>
    </citation>
    <scope>NUCLEOTIDE SEQUENCE [LARGE SCALE GENOMIC DNA]</scope>
    <source>
        <strain evidence="1 2">ALL</strain>
    </source>
</reference>
<dbReference type="AlphaFoldDB" id="A0A4U8UKH2"/>
<protein>
    <submittedName>
        <fullName evidence="1">Uncharacterized protein</fullName>
    </submittedName>
</protein>
<evidence type="ECO:0000313" key="2">
    <source>
        <dbReference type="Proteomes" id="UP000298663"/>
    </source>
</evidence>
<comment type="caution">
    <text evidence="1">The sequence shown here is derived from an EMBL/GenBank/DDBJ whole genome shotgun (WGS) entry which is preliminary data.</text>
</comment>